<keyword evidence="5 7" id="KW-0408">Iron</keyword>
<reference evidence="10" key="1">
    <citation type="submission" date="2018-11" db="EMBL/GenBank/DDBJ databases">
        <authorList>
            <person name="Alioto T."/>
            <person name="Alioto T."/>
        </authorList>
    </citation>
    <scope>NUCLEOTIDE SEQUENCE</scope>
</reference>
<feature type="signal peptide" evidence="9">
    <location>
        <begin position="1"/>
        <end position="20"/>
    </location>
</feature>
<accession>A0A8B6H2G1</accession>
<name>A0A8B6H2G1_MYTGA</name>
<keyword evidence="11" id="KW-1185">Reference proteome</keyword>
<dbReference type="Gene3D" id="1.10.630.10">
    <property type="entry name" value="Cytochrome P450"/>
    <property type="match status" value="1"/>
</dbReference>
<sequence>MTTFHRLASSVCLFCLKVIGYISNTMPLPKSGSIPSPCWAVRYMLQKAFGNDKLSKLEFLTQFYHNDGLFCLDNKIYIFDQKLAQAAINKLEKGAEHYLNDSPLKDTFLGSSQKSPETRRAVASLFRKTSIEERASWIFEDTKRICSKIRLKSLKSAKDNMKLFLMAGTETTASSIPVIFSLLNDFPDIQQELRDEVENRWTEILTEPTTSLPKIESMMKEVLRLYPIAPFISRQNNVPVNLGNIYLDQHSDVIIFTWGIHRSPYHWKDSKVFKPFRFLGMESLQSNMYIPFGAGSRVCIGQHLAWIELRLVIANLLHEFRFSKNPATSDLKFVVDWVHAVVHPDKDMIFSLENVEHD</sequence>
<feature type="binding site" description="axial binding residue" evidence="7">
    <location>
        <position position="299"/>
    </location>
    <ligand>
        <name>heme</name>
        <dbReference type="ChEBI" id="CHEBI:30413"/>
    </ligand>
    <ligandPart>
        <name>Fe</name>
        <dbReference type="ChEBI" id="CHEBI:18248"/>
    </ligandPart>
</feature>
<dbReference type="GO" id="GO:0016705">
    <property type="term" value="F:oxidoreductase activity, acting on paired donors, with incorporation or reduction of molecular oxygen"/>
    <property type="evidence" value="ECO:0007669"/>
    <property type="project" value="InterPro"/>
</dbReference>
<dbReference type="InterPro" id="IPR036396">
    <property type="entry name" value="Cyt_P450_sf"/>
</dbReference>
<keyword evidence="3 7" id="KW-0479">Metal-binding</keyword>
<comment type="similarity">
    <text evidence="1 8">Belongs to the cytochrome P450 family.</text>
</comment>
<evidence type="ECO:0000256" key="5">
    <source>
        <dbReference type="ARBA" id="ARBA00023004"/>
    </source>
</evidence>
<dbReference type="InterPro" id="IPR017972">
    <property type="entry name" value="Cyt_P450_CS"/>
</dbReference>
<dbReference type="EMBL" id="UYJE01009310">
    <property type="protein sequence ID" value="VDI72210.1"/>
    <property type="molecule type" value="Genomic_DNA"/>
</dbReference>
<comment type="cofactor">
    <cofactor evidence="7">
        <name>heme</name>
        <dbReference type="ChEBI" id="CHEBI:30413"/>
    </cofactor>
</comment>
<evidence type="ECO:0000256" key="9">
    <source>
        <dbReference type="SAM" id="SignalP"/>
    </source>
</evidence>
<evidence type="ECO:0000313" key="11">
    <source>
        <dbReference type="Proteomes" id="UP000596742"/>
    </source>
</evidence>
<gene>
    <name evidence="10" type="ORF">MGAL_10B021446</name>
</gene>
<feature type="chain" id="PRO_5032542861" evidence="9">
    <location>
        <begin position="21"/>
        <end position="358"/>
    </location>
</feature>
<dbReference type="PANTHER" id="PTHR24291">
    <property type="entry name" value="CYTOCHROME P450 FAMILY 4"/>
    <property type="match status" value="1"/>
</dbReference>
<evidence type="ECO:0000313" key="10">
    <source>
        <dbReference type="EMBL" id="VDI72210.1"/>
    </source>
</evidence>
<dbReference type="GO" id="GO:0004497">
    <property type="term" value="F:monooxygenase activity"/>
    <property type="evidence" value="ECO:0007669"/>
    <property type="project" value="UniProtKB-KW"/>
</dbReference>
<dbReference type="SUPFAM" id="SSF48264">
    <property type="entry name" value="Cytochrome P450"/>
    <property type="match status" value="1"/>
</dbReference>
<dbReference type="OrthoDB" id="1372046at2759"/>
<organism evidence="10 11">
    <name type="scientific">Mytilus galloprovincialis</name>
    <name type="common">Mediterranean mussel</name>
    <dbReference type="NCBI Taxonomy" id="29158"/>
    <lineage>
        <taxon>Eukaryota</taxon>
        <taxon>Metazoa</taxon>
        <taxon>Spiralia</taxon>
        <taxon>Lophotrochozoa</taxon>
        <taxon>Mollusca</taxon>
        <taxon>Bivalvia</taxon>
        <taxon>Autobranchia</taxon>
        <taxon>Pteriomorphia</taxon>
        <taxon>Mytilida</taxon>
        <taxon>Mytiloidea</taxon>
        <taxon>Mytilidae</taxon>
        <taxon>Mytilinae</taxon>
        <taxon>Mytilus</taxon>
    </lineage>
</organism>
<dbReference type="GO" id="GO:0020037">
    <property type="term" value="F:heme binding"/>
    <property type="evidence" value="ECO:0007669"/>
    <property type="project" value="InterPro"/>
</dbReference>
<dbReference type="Proteomes" id="UP000596742">
    <property type="component" value="Unassembled WGS sequence"/>
</dbReference>
<dbReference type="PRINTS" id="PR00385">
    <property type="entry name" value="P450"/>
</dbReference>
<proteinExistence type="inferred from homology"/>
<keyword evidence="6 8" id="KW-0503">Monooxygenase</keyword>
<dbReference type="PANTHER" id="PTHR24291:SF50">
    <property type="entry name" value="BIFUNCTIONAL ALBAFLAVENONE MONOOXYGENASE_TERPENE SYNTHASE"/>
    <property type="match status" value="1"/>
</dbReference>
<dbReference type="InterPro" id="IPR001128">
    <property type="entry name" value="Cyt_P450"/>
</dbReference>
<dbReference type="Pfam" id="PF00067">
    <property type="entry name" value="p450"/>
    <property type="match status" value="1"/>
</dbReference>
<dbReference type="GO" id="GO:0005506">
    <property type="term" value="F:iron ion binding"/>
    <property type="evidence" value="ECO:0007669"/>
    <property type="project" value="InterPro"/>
</dbReference>
<dbReference type="InterPro" id="IPR050196">
    <property type="entry name" value="Cytochrome_P450_Monoox"/>
</dbReference>
<dbReference type="CDD" id="cd00302">
    <property type="entry name" value="cytochrome_P450"/>
    <property type="match status" value="1"/>
</dbReference>
<keyword evidence="2 7" id="KW-0349">Heme</keyword>
<dbReference type="AlphaFoldDB" id="A0A8B6H2G1"/>
<evidence type="ECO:0000256" key="3">
    <source>
        <dbReference type="ARBA" id="ARBA00022723"/>
    </source>
</evidence>
<dbReference type="PRINTS" id="PR00463">
    <property type="entry name" value="EP450I"/>
</dbReference>
<evidence type="ECO:0000256" key="2">
    <source>
        <dbReference type="ARBA" id="ARBA00022617"/>
    </source>
</evidence>
<evidence type="ECO:0000256" key="4">
    <source>
        <dbReference type="ARBA" id="ARBA00023002"/>
    </source>
</evidence>
<evidence type="ECO:0000256" key="7">
    <source>
        <dbReference type="PIRSR" id="PIRSR602401-1"/>
    </source>
</evidence>
<evidence type="ECO:0000256" key="1">
    <source>
        <dbReference type="ARBA" id="ARBA00010617"/>
    </source>
</evidence>
<dbReference type="InterPro" id="IPR002401">
    <property type="entry name" value="Cyt_P450_E_grp-I"/>
</dbReference>
<keyword evidence="9" id="KW-0732">Signal</keyword>
<keyword evidence="4 8" id="KW-0560">Oxidoreductase</keyword>
<protein>
    <submittedName>
        <fullName evidence="10">Uncharacterized protein</fullName>
    </submittedName>
</protein>
<evidence type="ECO:0000256" key="6">
    <source>
        <dbReference type="ARBA" id="ARBA00023033"/>
    </source>
</evidence>
<evidence type="ECO:0000256" key="8">
    <source>
        <dbReference type="RuleBase" id="RU000461"/>
    </source>
</evidence>
<dbReference type="PROSITE" id="PS00086">
    <property type="entry name" value="CYTOCHROME_P450"/>
    <property type="match status" value="1"/>
</dbReference>
<comment type="caution">
    <text evidence="10">The sequence shown here is derived from an EMBL/GenBank/DDBJ whole genome shotgun (WGS) entry which is preliminary data.</text>
</comment>